<dbReference type="Proteomes" id="UP000771736">
    <property type="component" value="Unassembled WGS sequence"/>
</dbReference>
<dbReference type="AlphaFoldDB" id="A0A930N0G7"/>
<evidence type="ECO:0000313" key="1">
    <source>
        <dbReference type="EMBL" id="MBF1385106.1"/>
    </source>
</evidence>
<organism evidence="1 2">
    <name type="scientific">Prevotella aurantiaca</name>
    <dbReference type="NCBI Taxonomy" id="596085"/>
    <lineage>
        <taxon>Bacteria</taxon>
        <taxon>Pseudomonadati</taxon>
        <taxon>Bacteroidota</taxon>
        <taxon>Bacteroidia</taxon>
        <taxon>Bacteroidales</taxon>
        <taxon>Prevotellaceae</taxon>
        <taxon>Prevotella</taxon>
    </lineage>
</organism>
<protein>
    <submittedName>
        <fullName evidence="1">Uncharacterized protein</fullName>
    </submittedName>
</protein>
<name>A0A930N0G7_9BACT</name>
<proteinExistence type="predicted"/>
<gene>
    <name evidence="1" type="ORF">HXN26_09720</name>
</gene>
<dbReference type="RefSeq" id="WP_273161006.1">
    <property type="nucleotide sequence ID" value="NZ_CAJPLR010000144.1"/>
</dbReference>
<evidence type="ECO:0000313" key="2">
    <source>
        <dbReference type="Proteomes" id="UP000771736"/>
    </source>
</evidence>
<comment type="caution">
    <text evidence="1">The sequence shown here is derived from an EMBL/GenBank/DDBJ whole genome shotgun (WGS) entry which is preliminary data.</text>
</comment>
<dbReference type="EMBL" id="JABZSJ010000068">
    <property type="protein sequence ID" value="MBF1385106.1"/>
    <property type="molecule type" value="Genomic_DNA"/>
</dbReference>
<reference evidence="1" key="1">
    <citation type="submission" date="2020-04" db="EMBL/GenBank/DDBJ databases">
        <title>Deep metagenomics examines the oral microbiome during advanced dental caries in children, revealing novel taxa and co-occurrences with host molecules.</title>
        <authorList>
            <person name="Baker J.L."/>
            <person name="Morton J.T."/>
            <person name="Dinis M."/>
            <person name="Alvarez R."/>
            <person name="Tran N.C."/>
            <person name="Knight R."/>
            <person name="Edlund A."/>
        </authorList>
    </citation>
    <scope>NUCLEOTIDE SEQUENCE</scope>
    <source>
        <strain evidence="1">JCVI_44_bin.5</strain>
    </source>
</reference>
<accession>A0A930N0G7</accession>
<sequence length="118" mass="13567">METLYINKENIFSNFDELSNVWDKSTSLSLCLNIPIPDIEPVVTELLRKPLNDLVFSILSEIAEKDGLNEELMRLIYNHGDKGCKVAIALRNDLPADLKILCEHHDDADIREHYMNKL</sequence>